<organism evidence="1 2">
    <name type="scientific">Senna tora</name>
    <dbReference type="NCBI Taxonomy" id="362788"/>
    <lineage>
        <taxon>Eukaryota</taxon>
        <taxon>Viridiplantae</taxon>
        <taxon>Streptophyta</taxon>
        <taxon>Embryophyta</taxon>
        <taxon>Tracheophyta</taxon>
        <taxon>Spermatophyta</taxon>
        <taxon>Magnoliopsida</taxon>
        <taxon>eudicotyledons</taxon>
        <taxon>Gunneridae</taxon>
        <taxon>Pentapetalae</taxon>
        <taxon>rosids</taxon>
        <taxon>fabids</taxon>
        <taxon>Fabales</taxon>
        <taxon>Fabaceae</taxon>
        <taxon>Caesalpinioideae</taxon>
        <taxon>Cassia clade</taxon>
        <taxon>Senna</taxon>
    </lineage>
</organism>
<gene>
    <name evidence="1" type="ORF">G2W53_025436</name>
</gene>
<keyword evidence="2" id="KW-1185">Reference proteome</keyword>
<reference evidence="1" key="1">
    <citation type="submission" date="2020-09" db="EMBL/GenBank/DDBJ databases">
        <title>Genome-Enabled Discovery of Anthraquinone Biosynthesis in Senna tora.</title>
        <authorList>
            <person name="Kang S.-H."/>
            <person name="Pandey R.P."/>
            <person name="Lee C.-M."/>
            <person name="Sim J.-S."/>
            <person name="Jeong J.-T."/>
            <person name="Choi B.-S."/>
            <person name="Jung M."/>
            <person name="Ginzburg D."/>
            <person name="Zhao K."/>
            <person name="Won S.Y."/>
            <person name="Oh T.-J."/>
            <person name="Yu Y."/>
            <person name="Kim N.-H."/>
            <person name="Lee O.R."/>
            <person name="Lee T.-H."/>
            <person name="Bashyal P."/>
            <person name="Kim T.-S."/>
            <person name="Lee W.-H."/>
            <person name="Kawkins C."/>
            <person name="Kim C.-K."/>
            <person name="Kim J.S."/>
            <person name="Ahn B.O."/>
            <person name="Rhee S.Y."/>
            <person name="Sohng J.K."/>
        </authorList>
    </citation>
    <scope>NUCLEOTIDE SEQUENCE</scope>
    <source>
        <tissue evidence="1">Leaf</tissue>
    </source>
</reference>
<dbReference type="AlphaFoldDB" id="A0A834WHW5"/>
<evidence type="ECO:0000313" key="1">
    <source>
        <dbReference type="EMBL" id="KAF7819981.1"/>
    </source>
</evidence>
<dbReference type="EMBL" id="JAAIUW010000008">
    <property type="protein sequence ID" value="KAF7819981.1"/>
    <property type="molecule type" value="Genomic_DNA"/>
</dbReference>
<accession>A0A834WHW5</accession>
<comment type="caution">
    <text evidence="1">The sequence shown here is derived from an EMBL/GenBank/DDBJ whole genome shotgun (WGS) entry which is preliminary data.</text>
</comment>
<proteinExistence type="predicted"/>
<evidence type="ECO:0000313" key="2">
    <source>
        <dbReference type="Proteomes" id="UP000634136"/>
    </source>
</evidence>
<dbReference type="Proteomes" id="UP000634136">
    <property type="component" value="Unassembled WGS sequence"/>
</dbReference>
<sequence>MATLIIVHKKQRQPSSVLTSGRICFFTFLPSFSGFLAPPLTRQSSPNKRPVRNTRVLMVV</sequence>
<protein>
    <submittedName>
        <fullName evidence="1">Uncharacterized protein</fullName>
    </submittedName>
</protein>
<name>A0A834WHW5_9FABA</name>